<feature type="domain" description="Flavin reductase like" evidence="4">
    <location>
        <begin position="22"/>
        <end position="155"/>
    </location>
</feature>
<dbReference type="PANTHER" id="PTHR43567:SF1">
    <property type="entry name" value="FLAVOREDOXIN"/>
    <property type="match status" value="1"/>
</dbReference>
<name>A0A3E0WTJ1_9GAMM</name>
<comment type="caution">
    <text evidence="5">The sequence shown here is derived from an EMBL/GenBank/DDBJ whole genome shotgun (WGS) entry which is preliminary data.</text>
</comment>
<dbReference type="Pfam" id="PF01613">
    <property type="entry name" value="Flavin_Reduct"/>
    <property type="match status" value="1"/>
</dbReference>
<gene>
    <name evidence="5" type="ORF">CAL65_11970</name>
</gene>
<protein>
    <recommendedName>
        <fullName evidence="4">Flavin reductase like domain-containing protein</fullName>
    </recommendedName>
</protein>
<accession>A0A3E0WTJ1</accession>
<comment type="similarity">
    <text evidence="3">Belongs to the flavoredoxin family.</text>
</comment>
<keyword evidence="2" id="KW-0285">Flavoprotein</keyword>
<keyword evidence="6" id="KW-1185">Reference proteome</keyword>
<dbReference type="SUPFAM" id="SSF50475">
    <property type="entry name" value="FMN-binding split barrel"/>
    <property type="match status" value="1"/>
</dbReference>
<dbReference type="InterPro" id="IPR012349">
    <property type="entry name" value="Split_barrel_FMN-bd"/>
</dbReference>
<evidence type="ECO:0000259" key="4">
    <source>
        <dbReference type="Pfam" id="PF01613"/>
    </source>
</evidence>
<dbReference type="InterPro" id="IPR052174">
    <property type="entry name" value="Flavoredoxin"/>
</dbReference>
<dbReference type="Proteomes" id="UP000256763">
    <property type="component" value="Unassembled WGS sequence"/>
</dbReference>
<dbReference type="PANTHER" id="PTHR43567">
    <property type="entry name" value="FLAVOREDOXIN-RELATED-RELATED"/>
    <property type="match status" value="1"/>
</dbReference>
<dbReference type="GO" id="GO:0016646">
    <property type="term" value="F:oxidoreductase activity, acting on the CH-NH group of donors, NAD or NADP as acceptor"/>
    <property type="evidence" value="ECO:0007669"/>
    <property type="project" value="UniProtKB-ARBA"/>
</dbReference>
<organism evidence="5 6">
    <name type="scientific">Alkalilimnicola ehrlichii</name>
    <dbReference type="NCBI Taxonomy" id="351052"/>
    <lineage>
        <taxon>Bacteria</taxon>
        <taxon>Pseudomonadati</taxon>
        <taxon>Pseudomonadota</taxon>
        <taxon>Gammaproteobacteria</taxon>
        <taxon>Chromatiales</taxon>
        <taxon>Ectothiorhodospiraceae</taxon>
        <taxon>Alkalilimnicola</taxon>
    </lineage>
</organism>
<proteinExistence type="inferred from homology"/>
<dbReference type="InterPro" id="IPR002563">
    <property type="entry name" value="Flavin_Rdtase-like_dom"/>
</dbReference>
<evidence type="ECO:0000313" key="5">
    <source>
        <dbReference type="EMBL" id="RFA36158.1"/>
    </source>
</evidence>
<comment type="cofactor">
    <cofactor evidence="1">
        <name>FMN</name>
        <dbReference type="ChEBI" id="CHEBI:58210"/>
    </cofactor>
</comment>
<dbReference type="RefSeq" id="WP_116302307.1">
    <property type="nucleotide sequence ID" value="NZ_NFZV01000009.1"/>
</dbReference>
<dbReference type="AlphaFoldDB" id="A0A3E0WTJ1"/>
<evidence type="ECO:0000256" key="2">
    <source>
        <dbReference type="ARBA" id="ARBA00022630"/>
    </source>
</evidence>
<evidence type="ECO:0000256" key="3">
    <source>
        <dbReference type="ARBA" id="ARBA00038054"/>
    </source>
</evidence>
<evidence type="ECO:0000256" key="1">
    <source>
        <dbReference type="ARBA" id="ARBA00001917"/>
    </source>
</evidence>
<dbReference type="Gene3D" id="2.30.110.10">
    <property type="entry name" value="Electron Transport, Fmn-binding Protein, Chain A"/>
    <property type="match status" value="1"/>
</dbReference>
<reference evidence="6" key="1">
    <citation type="submission" date="2017-05" db="EMBL/GenBank/DDBJ databases">
        <authorList>
            <person name="Sharma S."/>
            <person name="Sidhu C."/>
            <person name="Pinnaka A.K."/>
        </authorList>
    </citation>
    <scope>NUCLEOTIDE SEQUENCE [LARGE SCALE GENOMIC DNA]</scope>
    <source>
        <strain evidence="6">AK93</strain>
    </source>
</reference>
<evidence type="ECO:0000313" key="6">
    <source>
        <dbReference type="Proteomes" id="UP000256763"/>
    </source>
</evidence>
<dbReference type="GO" id="GO:0010181">
    <property type="term" value="F:FMN binding"/>
    <property type="evidence" value="ECO:0007669"/>
    <property type="project" value="InterPro"/>
</dbReference>
<dbReference type="OrthoDB" id="9792858at2"/>
<dbReference type="EMBL" id="NFZW01000010">
    <property type="protein sequence ID" value="RFA36158.1"/>
    <property type="molecule type" value="Genomic_DNA"/>
</dbReference>
<sequence length="199" mass="22034">MPEQDLVELAVDASLWERCFTVTPLVLIGTREAGGADDLAPKHMVTRFGWQNYFAFVCSPRHGTYQNVQRERAFTVSFPKPEGLLETTLAASPREADGTKPITFALGTFPAQRVDAPLLTEGYAFLECRLARVVDGFGEECLIVGEVIAASVRGSYLRQADRDDHQMLADSPLLAYVYPGRFAVIRETHAFPFAEGFKS</sequence>